<keyword evidence="8" id="KW-1185">Reference proteome</keyword>
<evidence type="ECO:0000256" key="1">
    <source>
        <dbReference type="ARBA" id="ARBA00022630"/>
    </source>
</evidence>
<dbReference type="SUPFAM" id="SSF55785">
    <property type="entry name" value="PYP-like sensor domain (PAS domain)"/>
    <property type="match status" value="1"/>
</dbReference>
<dbReference type="SMART" id="SM00086">
    <property type="entry name" value="PAC"/>
    <property type="match status" value="1"/>
</dbReference>
<dbReference type="AlphaFoldDB" id="A0ABD5YIE8"/>
<dbReference type="InterPro" id="IPR029016">
    <property type="entry name" value="GAF-like_dom_sf"/>
</dbReference>
<dbReference type="Pfam" id="PF13426">
    <property type="entry name" value="PAS_9"/>
    <property type="match status" value="1"/>
</dbReference>
<dbReference type="Gene3D" id="3.40.50.2300">
    <property type="match status" value="1"/>
</dbReference>
<name>A0ABD5YIE8_9EURY</name>
<reference evidence="7 8" key="1">
    <citation type="journal article" date="2019" name="Int. J. Syst. Evol. Microbiol.">
        <title>The Global Catalogue of Microorganisms (GCM) 10K type strain sequencing project: providing services to taxonomists for standard genome sequencing and annotation.</title>
        <authorList>
            <consortium name="The Broad Institute Genomics Platform"/>
            <consortium name="The Broad Institute Genome Sequencing Center for Infectious Disease"/>
            <person name="Wu L."/>
            <person name="Ma J."/>
        </authorList>
    </citation>
    <scope>NUCLEOTIDE SEQUENCE [LARGE SCALE GENOMIC DNA]</scope>
    <source>
        <strain evidence="7 8">RDMS1</strain>
    </source>
</reference>
<protein>
    <submittedName>
        <fullName evidence="7">PAS domain-containing protein</fullName>
    </submittedName>
</protein>
<dbReference type="Gene3D" id="3.30.450.20">
    <property type="entry name" value="PAS domain"/>
    <property type="match status" value="1"/>
</dbReference>
<dbReference type="PANTHER" id="PTHR47429">
    <property type="entry name" value="PROTEIN TWIN LOV 1"/>
    <property type="match status" value="1"/>
</dbReference>
<feature type="domain" description="PAS" evidence="5">
    <location>
        <begin position="142"/>
        <end position="215"/>
    </location>
</feature>
<dbReference type="InterPro" id="IPR003018">
    <property type="entry name" value="GAF"/>
</dbReference>
<feature type="domain" description="PAC" evidence="6">
    <location>
        <begin position="216"/>
        <end position="270"/>
    </location>
</feature>
<evidence type="ECO:0000313" key="8">
    <source>
        <dbReference type="Proteomes" id="UP001596417"/>
    </source>
</evidence>
<dbReference type="InterPro" id="IPR000014">
    <property type="entry name" value="PAS"/>
</dbReference>
<dbReference type="CDD" id="cd00130">
    <property type="entry name" value="PAS"/>
    <property type="match status" value="1"/>
</dbReference>
<dbReference type="InterPro" id="IPR001610">
    <property type="entry name" value="PAC"/>
</dbReference>
<evidence type="ECO:0000256" key="3">
    <source>
        <dbReference type="ARBA" id="ARBA00022991"/>
    </source>
</evidence>
<keyword evidence="2" id="KW-0288">FMN</keyword>
<dbReference type="PANTHER" id="PTHR47429:SF2">
    <property type="entry name" value="PROTEIN TWIN LOV 1"/>
    <property type="match status" value="1"/>
</dbReference>
<dbReference type="SUPFAM" id="SSF55781">
    <property type="entry name" value="GAF domain-like"/>
    <property type="match status" value="1"/>
</dbReference>
<keyword evidence="4" id="KW-0175">Coiled coil</keyword>
<gene>
    <name evidence="7" type="ORF">ACFQL7_04180</name>
</gene>
<accession>A0ABD5YIE8</accession>
<dbReference type="Gene3D" id="3.30.450.40">
    <property type="match status" value="1"/>
</dbReference>
<sequence>MNRNLDPPIRLLYAADSAEDDEFYRVLERQPDFSAVGFSHEKTLDHVISADCVVVRHGTGVDGIAVLETVRERYPDLPVVLLGPDDGVLASRAIAANVSEFVPFAGEDSPTYLVERVRSAVAAGPRDNCPQLSIEAIGVREKFQLKERAIEEAPVGITISDAEQPDNPLIYINDAFEKLTGYTKEETIGRNCRFLQGDESDPGAVAAMREAIDREESVSVELVNYRKNGETFWNEVDIAPVRNETSETTNFVGFQTDVTARKEAELELKREQQRLEHLLTRIEGLLQDVHSDLVQAVSRADVESAVCERIAAEDPYEFCWIGVPDLSHDTIVATAQAGAWSPDNAVLDIDLTTDSADISPIVETYETECAQVIDDPNDLAVIVENVPSTVGDADCKAVATIPLVYRETLYGVLIVCTTEEDALNEREAVVLEALGRATATAINALERERIIVADSVVELDFEMRDLFSSTSPLDTAPMSSTTDRSIERTGRCSCSLRLISIWH</sequence>
<comment type="caution">
    <text evidence="7">The sequence shown here is derived from an EMBL/GenBank/DDBJ whole genome shotgun (WGS) entry which is preliminary data.</text>
</comment>
<organism evidence="7 8">
    <name type="scientific">Halocatena marina</name>
    <dbReference type="NCBI Taxonomy" id="2934937"/>
    <lineage>
        <taxon>Archaea</taxon>
        <taxon>Methanobacteriati</taxon>
        <taxon>Methanobacteriota</taxon>
        <taxon>Stenosarchaea group</taxon>
        <taxon>Halobacteria</taxon>
        <taxon>Halobacteriales</taxon>
        <taxon>Natronomonadaceae</taxon>
        <taxon>Halocatena</taxon>
    </lineage>
</organism>
<dbReference type="Proteomes" id="UP001596417">
    <property type="component" value="Unassembled WGS sequence"/>
</dbReference>
<feature type="coiled-coil region" evidence="4">
    <location>
        <begin position="261"/>
        <end position="288"/>
    </location>
</feature>
<evidence type="ECO:0000259" key="5">
    <source>
        <dbReference type="PROSITE" id="PS50112"/>
    </source>
</evidence>
<proteinExistence type="predicted"/>
<evidence type="ECO:0000259" key="6">
    <source>
        <dbReference type="PROSITE" id="PS50113"/>
    </source>
</evidence>
<keyword evidence="3" id="KW-0157">Chromophore</keyword>
<dbReference type="RefSeq" id="WP_390204681.1">
    <property type="nucleotide sequence ID" value="NZ_JBHTAX010000001.1"/>
</dbReference>
<evidence type="ECO:0000256" key="2">
    <source>
        <dbReference type="ARBA" id="ARBA00022643"/>
    </source>
</evidence>
<dbReference type="InterPro" id="IPR035965">
    <property type="entry name" value="PAS-like_dom_sf"/>
</dbReference>
<evidence type="ECO:0000256" key="4">
    <source>
        <dbReference type="SAM" id="Coils"/>
    </source>
</evidence>
<dbReference type="PROSITE" id="PS50113">
    <property type="entry name" value="PAC"/>
    <property type="match status" value="1"/>
</dbReference>
<dbReference type="NCBIfam" id="TIGR00229">
    <property type="entry name" value="sensory_box"/>
    <property type="match status" value="1"/>
</dbReference>
<dbReference type="SMART" id="SM00091">
    <property type="entry name" value="PAS"/>
    <property type="match status" value="1"/>
</dbReference>
<dbReference type="Pfam" id="PF13185">
    <property type="entry name" value="GAF_2"/>
    <property type="match status" value="1"/>
</dbReference>
<evidence type="ECO:0000313" key="7">
    <source>
        <dbReference type="EMBL" id="MFC7189123.1"/>
    </source>
</evidence>
<keyword evidence="1" id="KW-0285">Flavoprotein</keyword>
<dbReference type="EMBL" id="JBHTAX010000001">
    <property type="protein sequence ID" value="MFC7189123.1"/>
    <property type="molecule type" value="Genomic_DNA"/>
</dbReference>
<dbReference type="InterPro" id="IPR000700">
    <property type="entry name" value="PAS-assoc_C"/>
</dbReference>
<dbReference type="PROSITE" id="PS50112">
    <property type="entry name" value="PAS"/>
    <property type="match status" value="1"/>
</dbReference>